<dbReference type="SUPFAM" id="SSF52540">
    <property type="entry name" value="P-loop containing nucleoside triphosphate hydrolases"/>
    <property type="match status" value="1"/>
</dbReference>
<accession>A0A6S6T2F6</accession>
<dbReference type="Gene3D" id="3.40.50.300">
    <property type="entry name" value="P-loop containing nucleotide triphosphate hydrolases"/>
    <property type="match status" value="1"/>
</dbReference>
<sequence length="340" mass="38824">MAKAKSLSYKQILNSLNKKEYFPIYLLHGEESFYIDALTKHIEENVLEDSAKAFNQTILYGKEIDYKTVLDSARRYPVMSEKQVVIIKEAQELKTLDKLESYFQNPLDSTILVLAHKYKKLDKRKKYAKALTGSSKVCVFESTRLYDNQVPNWISNYLKDKKIAIKPAAITLLAEYLGADLSKISNELDKLTINLPKGTAIDKHIIQKNIGISKDFNVFELQHALGKREHFKSFLIVKYFIANPKNHPLPMITATLYNFFSKVYICQSMLRASDGEIASAIGANKFFVKDYKVAAKSYSRIQIEAIIATLKEYDLRSKGVHNANIPHGELLREMIVKILG</sequence>
<gene>
    <name evidence="6" type="ORF">HELGO_WM36064</name>
</gene>
<dbReference type="InterPro" id="IPR010372">
    <property type="entry name" value="DNA_pol3_delta_N"/>
</dbReference>
<dbReference type="PANTHER" id="PTHR34388">
    <property type="entry name" value="DNA POLYMERASE III SUBUNIT DELTA"/>
    <property type="match status" value="1"/>
</dbReference>
<dbReference type="EMBL" id="CACVAQ010000152">
    <property type="protein sequence ID" value="CAA6809323.1"/>
    <property type="molecule type" value="Genomic_DNA"/>
</dbReference>
<protein>
    <submittedName>
        <fullName evidence="6">DNA polymerase III delta subunit (EC)</fullName>
        <ecNumber evidence="6">2.7.7.7</ecNumber>
    </submittedName>
</protein>
<dbReference type="EC" id="2.7.7.7" evidence="6"/>
<dbReference type="Gene3D" id="1.20.272.10">
    <property type="match status" value="1"/>
</dbReference>
<name>A0A6S6T2F6_9BACT</name>
<evidence type="ECO:0000256" key="2">
    <source>
        <dbReference type="ARBA" id="ARBA00022695"/>
    </source>
</evidence>
<dbReference type="GO" id="GO:0006261">
    <property type="term" value="P:DNA-templated DNA replication"/>
    <property type="evidence" value="ECO:0007669"/>
    <property type="project" value="TreeGrafter"/>
</dbReference>
<dbReference type="GO" id="GO:0003677">
    <property type="term" value="F:DNA binding"/>
    <property type="evidence" value="ECO:0007669"/>
    <property type="project" value="InterPro"/>
</dbReference>
<evidence type="ECO:0000256" key="3">
    <source>
        <dbReference type="ARBA" id="ARBA00022705"/>
    </source>
</evidence>
<dbReference type="GO" id="GO:0009360">
    <property type="term" value="C:DNA polymerase III complex"/>
    <property type="evidence" value="ECO:0007669"/>
    <property type="project" value="InterPro"/>
</dbReference>
<reference evidence="6" key="1">
    <citation type="submission" date="2020-01" db="EMBL/GenBank/DDBJ databases">
        <authorList>
            <person name="Meier V. D."/>
            <person name="Meier V D."/>
        </authorList>
    </citation>
    <scope>NUCLEOTIDE SEQUENCE</scope>
    <source>
        <strain evidence="6">HLG_WM_MAG_10</strain>
    </source>
</reference>
<dbReference type="Pfam" id="PF06144">
    <property type="entry name" value="DNA_pol3_delta"/>
    <property type="match status" value="1"/>
</dbReference>
<dbReference type="InterPro" id="IPR027417">
    <property type="entry name" value="P-loop_NTPase"/>
</dbReference>
<keyword evidence="1 6" id="KW-0808">Transferase</keyword>
<evidence type="ECO:0000259" key="5">
    <source>
        <dbReference type="Pfam" id="PF06144"/>
    </source>
</evidence>
<keyword evidence="3" id="KW-0235">DNA replication</keyword>
<evidence type="ECO:0000313" key="6">
    <source>
        <dbReference type="EMBL" id="CAA6809323.1"/>
    </source>
</evidence>
<keyword evidence="2 6" id="KW-0548">Nucleotidyltransferase</keyword>
<feature type="domain" description="DNA polymerase III delta N-terminal" evidence="5">
    <location>
        <begin position="25"/>
        <end position="137"/>
    </location>
</feature>
<evidence type="ECO:0000256" key="1">
    <source>
        <dbReference type="ARBA" id="ARBA00022679"/>
    </source>
</evidence>
<organism evidence="6">
    <name type="scientific">uncultured Aureispira sp</name>
    <dbReference type="NCBI Taxonomy" id="1331704"/>
    <lineage>
        <taxon>Bacteria</taxon>
        <taxon>Pseudomonadati</taxon>
        <taxon>Bacteroidota</taxon>
        <taxon>Saprospiria</taxon>
        <taxon>Saprospirales</taxon>
        <taxon>Saprospiraceae</taxon>
        <taxon>Aureispira</taxon>
        <taxon>environmental samples</taxon>
    </lineage>
</organism>
<evidence type="ECO:0000256" key="4">
    <source>
        <dbReference type="ARBA" id="ARBA00022932"/>
    </source>
</evidence>
<keyword evidence="4" id="KW-0239">DNA-directed DNA polymerase</keyword>
<dbReference type="GO" id="GO:0003887">
    <property type="term" value="F:DNA-directed DNA polymerase activity"/>
    <property type="evidence" value="ECO:0007669"/>
    <property type="project" value="UniProtKB-KW"/>
</dbReference>
<dbReference type="PANTHER" id="PTHR34388:SF1">
    <property type="entry name" value="DNA POLYMERASE III SUBUNIT DELTA"/>
    <property type="match status" value="1"/>
</dbReference>
<dbReference type="InterPro" id="IPR005790">
    <property type="entry name" value="DNA_polIII_delta"/>
</dbReference>
<dbReference type="AlphaFoldDB" id="A0A6S6T2F6"/>
<proteinExistence type="predicted"/>
<dbReference type="NCBIfam" id="TIGR01128">
    <property type="entry name" value="holA"/>
    <property type="match status" value="1"/>
</dbReference>
<dbReference type="Gene3D" id="1.10.8.60">
    <property type="match status" value="1"/>
</dbReference>